<accession>A0A518ALD2</accession>
<dbReference type="EMBL" id="CP036278">
    <property type="protein sequence ID" value="QDU55506.1"/>
    <property type="molecule type" value="Genomic_DNA"/>
</dbReference>
<dbReference type="GO" id="GO:0005975">
    <property type="term" value="P:carbohydrate metabolic process"/>
    <property type="evidence" value="ECO:0007669"/>
    <property type="project" value="InterPro"/>
</dbReference>
<dbReference type="SMART" id="SM00710">
    <property type="entry name" value="PbH1"/>
    <property type="match status" value="5"/>
</dbReference>
<proteinExistence type="inferred from homology"/>
<dbReference type="InterPro" id="IPR006626">
    <property type="entry name" value="PbH1"/>
</dbReference>
<comment type="similarity">
    <text evidence="1 4">Belongs to the glycosyl hydrolase 28 family.</text>
</comment>
<evidence type="ECO:0000256" key="1">
    <source>
        <dbReference type="ARBA" id="ARBA00008834"/>
    </source>
</evidence>
<keyword evidence="6" id="KW-1185">Reference proteome</keyword>
<dbReference type="Gene3D" id="2.160.20.10">
    <property type="entry name" value="Single-stranded right-handed beta-helix, Pectin lyase-like"/>
    <property type="match status" value="1"/>
</dbReference>
<name>A0A518ALD2_9BACT</name>
<dbReference type="PANTHER" id="PTHR31339:SF9">
    <property type="entry name" value="PLASMIN AND FIBRONECTIN-BINDING PROTEIN A"/>
    <property type="match status" value="1"/>
</dbReference>
<dbReference type="Proteomes" id="UP000315750">
    <property type="component" value="Chromosome"/>
</dbReference>
<dbReference type="InterPro" id="IPR000743">
    <property type="entry name" value="Glyco_hydro_28"/>
</dbReference>
<protein>
    <submittedName>
        <fullName evidence="5">Exo-poly-alpha-D-galacturonosidase</fullName>
        <ecNumber evidence="5">3.2.1.82</ecNumber>
    </submittedName>
</protein>
<evidence type="ECO:0000256" key="3">
    <source>
        <dbReference type="ARBA" id="ARBA00023295"/>
    </source>
</evidence>
<dbReference type="AlphaFoldDB" id="A0A518ALD2"/>
<keyword evidence="2 4" id="KW-0378">Hydrolase</keyword>
<evidence type="ECO:0000256" key="2">
    <source>
        <dbReference type="ARBA" id="ARBA00022801"/>
    </source>
</evidence>
<evidence type="ECO:0000256" key="4">
    <source>
        <dbReference type="RuleBase" id="RU361169"/>
    </source>
</evidence>
<dbReference type="InterPro" id="IPR011050">
    <property type="entry name" value="Pectin_lyase_fold/virulence"/>
</dbReference>
<dbReference type="InterPro" id="IPR051801">
    <property type="entry name" value="GH28_Enzymes"/>
</dbReference>
<dbReference type="RefSeq" id="WP_145246358.1">
    <property type="nucleotide sequence ID" value="NZ_CP036278.1"/>
</dbReference>
<dbReference type="OrthoDB" id="9795222at2"/>
<dbReference type="InterPro" id="IPR012334">
    <property type="entry name" value="Pectin_lyas_fold"/>
</dbReference>
<reference evidence="5 6" key="1">
    <citation type="submission" date="2019-02" db="EMBL/GenBank/DDBJ databases">
        <title>Deep-cultivation of Planctomycetes and their phenomic and genomic characterization uncovers novel biology.</title>
        <authorList>
            <person name="Wiegand S."/>
            <person name="Jogler M."/>
            <person name="Boedeker C."/>
            <person name="Pinto D."/>
            <person name="Vollmers J."/>
            <person name="Rivas-Marin E."/>
            <person name="Kohn T."/>
            <person name="Peeters S.H."/>
            <person name="Heuer A."/>
            <person name="Rast P."/>
            <person name="Oberbeckmann S."/>
            <person name="Bunk B."/>
            <person name="Jeske O."/>
            <person name="Meyerdierks A."/>
            <person name="Storesund J.E."/>
            <person name="Kallscheuer N."/>
            <person name="Luecker S."/>
            <person name="Lage O.M."/>
            <person name="Pohl T."/>
            <person name="Merkel B.J."/>
            <person name="Hornburger P."/>
            <person name="Mueller R.-W."/>
            <person name="Bruemmer F."/>
            <person name="Labrenz M."/>
            <person name="Spormann A.M."/>
            <person name="Op den Camp H."/>
            <person name="Overmann J."/>
            <person name="Amann R."/>
            <person name="Jetten M.S.M."/>
            <person name="Mascher T."/>
            <person name="Medema M.H."/>
            <person name="Devos D.P."/>
            <person name="Kaster A.-K."/>
            <person name="Ovreas L."/>
            <person name="Rohde M."/>
            <person name="Galperin M.Y."/>
            <person name="Jogler C."/>
        </authorList>
    </citation>
    <scope>NUCLEOTIDE SEQUENCE [LARGE SCALE GENOMIC DNA]</scope>
    <source>
        <strain evidence="5 6">Pan181</strain>
    </source>
</reference>
<keyword evidence="3 4" id="KW-0326">Glycosidase</keyword>
<dbReference type="SUPFAM" id="SSF51126">
    <property type="entry name" value="Pectin lyase-like"/>
    <property type="match status" value="1"/>
</dbReference>
<dbReference type="PANTHER" id="PTHR31339">
    <property type="entry name" value="PECTIN LYASE-RELATED"/>
    <property type="match status" value="1"/>
</dbReference>
<dbReference type="GO" id="GO:0004650">
    <property type="term" value="F:polygalacturonase activity"/>
    <property type="evidence" value="ECO:0007669"/>
    <property type="project" value="InterPro"/>
</dbReference>
<sequence length="444" mass="48441">MLRLQFTTPLRRATALPFFAFTMLLFGSIAVGADLNVIDHGATPGGQALCTQAIQQAIDTAADDGGGRVVVPAGVFKTGALFLKQGVELHLADDAVLLGSTDLADYPKRVTRIEGHFEPWRPALVNAEGMSRVAITGQGTLDGNGKPFWAAFWKRRKENPKCTNLEVERPRLMFIDGASEVLVQGIHFKDSGFWNLHVYRCRNVVIDGITITAPHGDPPQITDISQPWDEISIDRAPSSDGIDVDSCQGVTIRNCTISVGDDCIALKGSKGPLAMQDESSPPVENVLVTDCNFENGHGMLTCGSEATIIRNVVVRRCRVGNGVPMVRYKLRPDTPQLYENFVFEDLELAGAQALFDVKPWRQFFDLGDHAPPVSTVQNVVIRNLTGNVRSLGELRGNEGDVIRNLTIENVDLSTEKPGFRIGDVEGLVAKQAFVDGKPLVWEQP</sequence>
<dbReference type="KEGG" id="amuc:Pan181_16960"/>
<gene>
    <name evidence="5" type="primary">pehX</name>
    <name evidence="5" type="ORF">Pan181_16960</name>
</gene>
<organism evidence="5 6">
    <name type="scientific">Aeoliella mucimassa</name>
    <dbReference type="NCBI Taxonomy" id="2527972"/>
    <lineage>
        <taxon>Bacteria</taxon>
        <taxon>Pseudomonadati</taxon>
        <taxon>Planctomycetota</taxon>
        <taxon>Planctomycetia</taxon>
        <taxon>Pirellulales</taxon>
        <taxon>Lacipirellulaceae</taxon>
        <taxon>Aeoliella</taxon>
    </lineage>
</organism>
<evidence type="ECO:0000313" key="5">
    <source>
        <dbReference type="EMBL" id="QDU55506.1"/>
    </source>
</evidence>
<dbReference type="Pfam" id="PF00295">
    <property type="entry name" value="Glyco_hydro_28"/>
    <property type="match status" value="1"/>
</dbReference>
<evidence type="ECO:0000313" key="6">
    <source>
        <dbReference type="Proteomes" id="UP000315750"/>
    </source>
</evidence>
<dbReference type="EC" id="3.2.1.82" evidence="5"/>
<dbReference type="GO" id="GO:0033917">
    <property type="term" value="F:exo-poly-alpha-galacturonosidase activity"/>
    <property type="evidence" value="ECO:0007669"/>
    <property type="project" value="UniProtKB-EC"/>
</dbReference>